<dbReference type="OrthoDB" id="9770545at2"/>
<protein>
    <submittedName>
        <fullName evidence="3">Uncharacterized protein</fullName>
    </submittedName>
</protein>
<evidence type="ECO:0000259" key="1">
    <source>
        <dbReference type="Pfam" id="PF09861"/>
    </source>
</evidence>
<name>C8W3B1_DESAS</name>
<dbReference type="NCBIfam" id="NF033504">
    <property type="entry name" value="Ni_dep_LarA"/>
    <property type="match status" value="1"/>
</dbReference>
<dbReference type="InterPro" id="IPR018657">
    <property type="entry name" value="LarA-like_N"/>
</dbReference>
<dbReference type="KEGG" id="dae:Dtox_0989"/>
<dbReference type="InterPro" id="IPR043166">
    <property type="entry name" value="LarA-like_C"/>
</dbReference>
<dbReference type="RefSeq" id="WP_015756593.1">
    <property type="nucleotide sequence ID" value="NC_013216.1"/>
</dbReference>
<dbReference type="InterPro" id="IPR047926">
    <property type="entry name" value="Ni_dep_LarA"/>
</dbReference>
<dbReference type="Pfam" id="PF21113">
    <property type="entry name" value="LarA_C"/>
    <property type="match status" value="1"/>
</dbReference>
<keyword evidence="4" id="KW-1185">Reference proteome</keyword>
<dbReference type="STRING" id="485916.Dtox_0989"/>
<dbReference type="AlphaFoldDB" id="C8W3B1"/>
<feature type="domain" description="LarA-like N-terminal" evidence="1">
    <location>
        <begin position="7"/>
        <end position="206"/>
    </location>
</feature>
<dbReference type="InterPro" id="IPR048520">
    <property type="entry name" value="LarA_C"/>
</dbReference>
<dbReference type="PANTHER" id="PTHR33171:SF17">
    <property type="entry name" value="LARA-LIKE N-TERMINAL DOMAIN-CONTAINING PROTEIN"/>
    <property type="match status" value="1"/>
</dbReference>
<dbReference type="EMBL" id="CP001720">
    <property type="protein sequence ID" value="ACV61878.1"/>
    <property type="molecule type" value="Genomic_DNA"/>
</dbReference>
<proteinExistence type="predicted"/>
<dbReference type="Gene3D" id="3.40.50.11440">
    <property type="match status" value="1"/>
</dbReference>
<evidence type="ECO:0000259" key="2">
    <source>
        <dbReference type="Pfam" id="PF21113"/>
    </source>
</evidence>
<organism evidence="3 4">
    <name type="scientific">Desulfofarcimen acetoxidans (strain ATCC 49208 / DSM 771 / KCTC 5769 / VKM B-1644 / 5575)</name>
    <name type="common">Desulfotomaculum acetoxidans</name>
    <dbReference type="NCBI Taxonomy" id="485916"/>
    <lineage>
        <taxon>Bacteria</taxon>
        <taxon>Bacillati</taxon>
        <taxon>Bacillota</taxon>
        <taxon>Clostridia</taxon>
        <taxon>Eubacteriales</taxon>
        <taxon>Peptococcaceae</taxon>
        <taxon>Desulfofarcimen</taxon>
    </lineage>
</organism>
<dbReference type="InterPro" id="IPR048068">
    <property type="entry name" value="LarA-like"/>
</dbReference>
<dbReference type="Gene3D" id="3.90.226.30">
    <property type="match status" value="1"/>
</dbReference>
<dbReference type="PANTHER" id="PTHR33171">
    <property type="entry name" value="LAR_N DOMAIN-CONTAINING PROTEIN"/>
    <property type="match status" value="1"/>
</dbReference>
<evidence type="ECO:0000313" key="4">
    <source>
        <dbReference type="Proteomes" id="UP000002217"/>
    </source>
</evidence>
<dbReference type="GO" id="GO:0050043">
    <property type="term" value="F:lactate racemase activity"/>
    <property type="evidence" value="ECO:0007669"/>
    <property type="project" value="InterPro"/>
</dbReference>
<accession>C8W3B1</accession>
<evidence type="ECO:0000313" key="3">
    <source>
        <dbReference type="EMBL" id="ACV61878.1"/>
    </source>
</evidence>
<dbReference type="HOGENOM" id="CLU_050189_0_0_9"/>
<dbReference type="eggNOG" id="COG3875">
    <property type="taxonomic scope" value="Bacteria"/>
</dbReference>
<reference evidence="3 4" key="1">
    <citation type="journal article" date="2009" name="Stand. Genomic Sci.">
        <title>Complete genome sequence of Desulfotomaculum acetoxidans type strain (5575).</title>
        <authorList>
            <person name="Spring S."/>
            <person name="Lapidus A."/>
            <person name="Schroder M."/>
            <person name="Gleim D."/>
            <person name="Sims D."/>
            <person name="Meincke L."/>
            <person name="Glavina Del Rio T."/>
            <person name="Tice H."/>
            <person name="Copeland A."/>
            <person name="Cheng J.F."/>
            <person name="Lucas S."/>
            <person name="Chen F."/>
            <person name="Nolan M."/>
            <person name="Bruce D."/>
            <person name="Goodwin L."/>
            <person name="Pitluck S."/>
            <person name="Ivanova N."/>
            <person name="Mavromatis K."/>
            <person name="Mikhailova N."/>
            <person name="Pati A."/>
            <person name="Chen A."/>
            <person name="Palaniappan K."/>
            <person name="Land M."/>
            <person name="Hauser L."/>
            <person name="Chang Y.J."/>
            <person name="Jeffries C.D."/>
            <person name="Chain P."/>
            <person name="Saunders E."/>
            <person name="Brettin T."/>
            <person name="Detter J.C."/>
            <person name="Goker M."/>
            <person name="Bristow J."/>
            <person name="Eisen J.A."/>
            <person name="Markowitz V."/>
            <person name="Hugenholtz P."/>
            <person name="Kyrpides N.C."/>
            <person name="Klenk H.P."/>
            <person name="Han C."/>
        </authorList>
    </citation>
    <scope>NUCLEOTIDE SEQUENCE [LARGE SCALE GENOMIC DNA]</scope>
    <source>
        <strain evidence="4">ATCC 49208 / DSM 771 / VKM B-1644</strain>
    </source>
</reference>
<dbReference type="Proteomes" id="UP000002217">
    <property type="component" value="Chromosome"/>
</dbReference>
<gene>
    <name evidence="3" type="ordered locus">Dtox_0989</name>
</gene>
<dbReference type="Pfam" id="PF09861">
    <property type="entry name" value="Lar_N"/>
    <property type="match status" value="1"/>
</dbReference>
<feature type="domain" description="Lactate racemase C-terminal" evidence="2">
    <location>
        <begin position="272"/>
        <end position="409"/>
    </location>
</feature>
<sequence length="419" mass="45950">MQIKLKYGNSYMTAEINDRHVAGVLLPKEQAEVDNPAGLVREALSRPIGTPLLSELAAQKKPDRVVVVVNDATRPTPYDHMLPPLLDEIHSAGIYKEQITLVIATGAHRPNTEEENRRIFSDSIVDNYRLVNHNCDENLFSLGQLSNGSDLLVNAEVAAADLLITTGIIIPHYIAGFSGGRKSILPGVAARPLITANHASMTDPRVDTARWKDNPVHQLMTEAARMAGVDFILNVVTNEKNRIVAVVAGDLEEAWQAGVNISSDLNLVDVKEPVDVVIAGSGGYPKDINLYQAQKPMDNASRVTKDNGTIILVAECSEGYGSPVFTNWMTEARNLQDIFERFDKGFVLGGHKAYAYARVLDKKEVILVSAMSEKDVKNMFMTCCHTLEEALNYAEKKHGPDYRAIIMPQAGLVLPRAGK</sequence>